<feature type="compositionally biased region" description="Basic and acidic residues" evidence="1">
    <location>
        <begin position="69"/>
        <end position="83"/>
    </location>
</feature>
<proteinExistence type="predicted"/>
<feature type="region of interest" description="Disordered" evidence="1">
    <location>
        <begin position="69"/>
        <end position="93"/>
    </location>
</feature>
<evidence type="ECO:0000313" key="2">
    <source>
        <dbReference type="EMBL" id="JAE20748.1"/>
    </source>
</evidence>
<organism evidence="2">
    <name type="scientific">Arundo donax</name>
    <name type="common">Giant reed</name>
    <name type="synonym">Donax arundinaceus</name>
    <dbReference type="NCBI Taxonomy" id="35708"/>
    <lineage>
        <taxon>Eukaryota</taxon>
        <taxon>Viridiplantae</taxon>
        <taxon>Streptophyta</taxon>
        <taxon>Embryophyta</taxon>
        <taxon>Tracheophyta</taxon>
        <taxon>Spermatophyta</taxon>
        <taxon>Magnoliopsida</taxon>
        <taxon>Liliopsida</taxon>
        <taxon>Poales</taxon>
        <taxon>Poaceae</taxon>
        <taxon>PACMAD clade</taxon>
        <taxon>Arundinoideae</taxon>
        <taxon>Arundineae</taxon>
        <taxon>Arundo</taxon>
    </lineage>
</organism>
<sequence length="114" mass="13525">MYKARQLPLFLHMRTASEQEPAQQHEHEEEEPYLMQRPLQLHVPPSLPRARVVRTRVVHVRRLRLATEHPWQHGHRHPPEHPSGRRVHHAAVPKRWRKEGVELGGTGLVLRLMR</sequence>
<evidence type="ECO:0000256" key="1">
    <source>
        <dbReference type="SAM" id="MobiDB-lite"/>
    </source>
</evidence>
<protein>
    <submittedName>
        <fullName evidence="2">Uncharacterized protein</fullName>
    </submittedName>
</protein>
<reference evidence="2" key="2">
    <citation type="journal article" date="2015" name="Data Brief">
        <title>Shoot transcriptome of the giant reed, Arundo donax.</title>
        <authorList>
            <person name="Barrero R.A."/>
            <person name="Guerrero F.D."/>
            <person name="Moolhuijzen P."/>
            <person name="Goolsby J.A."/>
            <person name="Tidwell J."/>
            <person name="Bellgard S.E."/>
            <person name="Bellgard M.I."/>
        </authorList>
    </citation>
    <scope>NUCLEOTIDE SEQUENCE</scope>
    <source>
        <tissue evidence="2">Shoot tissue taken approximately 20 cm above the soil surface</tissue>
    </source>
</reference>
<dbReference type="AlphaFoldDB" id="A0A0A9GJ87"/>
<reference evidence="2" key="1">
    <citation type="submission" date="2014-09" db="EMBL/GenBank/DDBJ databases">
        <authorList>
            <person name="Magalhaes I.L.F."/>
            <person name="Oliveira U."/>
            <person name="Santos F.R."/>
            <person name="Vidigal T.H.D.A."/>
            <person name="Brescovit A.D."/>
            <person name="Santos A.J."/>
        </authorList>
    </citation>
    <scope>NUCLEOTIDE SEQUENCE</scope>
    <source>
        <tissue evidence="2">Shoot tissue taken approximately 20 cm above the soil surface</tissue>
    </source>
</reference>
<dbReference type="EMBL" id="GBRH01177148">
    <property type="protein sequence ID" value="JAE20748.1"/>
    <property type="molecule type" value="Transcribed_RNA"/>
</dbReference>
<accession>A0A0A9GJ87</accession>
<name>A0A0A9GJ87_ARUDO</name>
<feature type="compositionally biased region" description="Basic residues" evidence="1">
    <location>
        <begin position="84"/>
        <end position="93"/>
    </location>
</feature>
<feature type="region of interest" description="Disordered" evidence="1">
    <location>
        <begin position="10"/>
        <end position="32"/>
    </location>
</feature>